<evidence type="ECO:0000256" key="1">
    <source>
        <dbReference type="ARBA" id="ARBA00007116"/>
    </source>
</evidence>
<accession>A0A7U5BG00</accession>
<dbReference type="HAMAP" id="MF_01337_B">
    <property type="entry name" value="Ribosomal_uL18_B"/>
    <property type="match status" value="1"/>
</dbReference>
<dbReference type="Proteomes" id="UP000032300">
    <property type="component" value="Chromosome"/>
</dbReference>
<dbReference type="PANTHER" id="PTHR12899">
    <property type="entry name" value="39S RIBOSOMAL PROTEIN L18, MITOCHONDRIAL"/>
    <property type="match status" value="1"/>
</dbReference>
<evidence type="ECO:0000256" key="2">
    <source>
        <dbReference type="ARBA" id="ARBA00022730"/>
    </source>
</evidence>
<dbReference type="NCBIfam" id="TIGR00060">
    <property type="entry name" value="L18_bact"/>
    <property type="match status" value="1"/>
</dbReference>
<name>A0A7U5BG00_9SPHN</name>
<dbReference type="CDD" id="cd00432">
    <property type="entry name" value="Ribosomal_L18_L5e"/>
    <property type="match status" value="1"/>
</dbReference>
<dbReference type="RefSeq" id="WP_173426279.1">
    <property type="nucleotide sequence ID" value="NZ_CP010836.1"/>
</dbReference>
<gene>
    <name evidence="7" type="primary">rplR</name>
    <name evidence="8" type="ORF">TS85_15305</name>
</gene>
<evidence type="ECO:0000256" key="7">
    <source>
        <dbReference type="HAMAP-Rule" id="MF_01337"/>
    </source>
</evidence>
<dbReference type="Gene3D" id="3.30.420.100">
    <property type="match status" value="1"/>
</dbReference>
<evidence type="ECO:0000256" key="5">
    <source>
        <dbReference type="ARBA" id="ARBA00023274"/>
    </source>
</evidence>
<evidence type="ECO:0000313" key="8">
    <source>
        <dbReference type="EMBL" id="AJP74560.1"/>
    </source>
</evidence>
<dbReference type="InterPro" id="IPR005484">
    <property type="entry name" value="Ribosomal_uL18_bac/plant/anim"/>
</dbReference>
<dbReference type="FunFam" id="3.30.420.100:FF:000001">
    <property type="entry name" value="50S ribosomal protein L18"/>
    <property type="match status" value="1"/>
</dbReference>
<evidence type="ECO:0000256" key="3">
    <source>
        <dbReference type="ARBA" id="ARBA00022884"/>
    </source>
</evidence>
<dbReference type="KEGG" id="sphi:TS85_15305"/>
<proteinExistence type="inferred from homology"/>
<keyword evidence="3 7" id="KW-0694">RNA-binding</keyword>
<dbReference type="GO" id="GO:0008097">
    <property type="term" value="F:5S rRNA binding"/>
    <property type="evidence" value="ECO:0007669"/>
    <property type="project" value="TreeGrafter"/>
</dbReference>
<dbReference type="GO" id="GO:0022625">
    <property type="term" value="C:cytosolic large ribosomal subunit"/>
    <property type="evidence" value="ECO:0007669"/>
    <property type="project" value="TreeGrafter"/>
</dbReference>
<dbReference type="InterPro" id="IPR004389">
    <property type="entry name" value="Ribosomal_uL18_bac-type"/>
</dbReference>
<dbReference type="EMBL" id="CP010836">
    <property type="protein sequence ID" value="AJP74560.1"/>
    <property type="molecule type" value="Genomic_DNA"/>
</dbReference>
<organism evidence="8 9">
    <name type="scientific">Sphingomonas hengshuiensis</name>
    <dbReference type="NCBI Taxonomy" id="1609977"/>
    <lineage>
        <taxon>Bacteria</taxon>
        <taxon>Pseudomonadati</taxon>
        <taxon>Pseudomonadota</taxon>
        <taxon>Alphaproteobacteria</taxon>
        <taxon>Sphingomonadales</taxon>
        <taxon>Sphingomonadaceae</taxon>
        <taxon>Sphingomonas</taxon>
    </lineage>
</organism>
<dbReference type="PANTHER" id="PTHR12899:SF3">
    <property type="entry name" value="LARGE RIBOSOMAL SUBUNIT PROTEIN UL18M"/>
    <property type="match status" value="1"/>
</dbReference>
<comment type="similarity">
    <text evidence="1 7">Belongs to the universal ribosomal protein uL18 family.</text>
</comment>
<comment type="function">
    <text evidence="7">This is one of the proteins that bind and probably mediate the attachment of the 5S RNA into the large ribosomal subunit, where it forms part of the central protuberance.</text>
</comment>
<keyword evidence="5 7" id="KW-0687">Ribonucleoprotein</keyword>
<keyword evidence="2 7" id="KW-0699">rRNA-binding</keyword>
<dbReference type="AlphaFoldDB" id="A0A7U5BG00"/>
<keyword evidence="4 7" id="KW-0689">Ribosomal protein</keyword>
<dbReference type="SUPFAM" id="SSF53137">
    <property type="entry name" value="Translational machinery components"/>
    <property type="match status" value="1"/>
</dbReference>
<sequence>MSTKGLSLFAKRRRRNRTALRARAGARPRLSIHRSGKHIYAQVIDDAQGKTIASASTLEKDVRGVTGANIAAAQEVGKRVAEAAKAAGVTQVVFDRGGFLYHGRVKALADAARESGLEF</sequence>
<keyword evidence="9" id="KW-1185">Reference proteome</keyword>
<evidence type="ECO:0000256" key="6">
    <source>
        <dbReference type="ARBA" id="ARBA00035197"/>
    </source>
</evidence>
<dbReference type="InterPro" id="IPR057268">
    <property type="entry name" value="Ribosomal_L18"/>
</dbReference>
<reference evidence="8 9" key="1">
    <citation type="journal article" date="2015" name="Int. J. Syst. Evol. Microbiol.">
        <title>Sphingomonas hengshuiensis sp. nov., isolated from lake wetland.</title>
        <authorList>
            <person name="Wei S."/>
            <person name="Wang T."/>
            <person name="Liu H."/>
            <person name="Zhang C."/>
            <person name="Guo J."/>
            <person name="Wang Q."/>
            <person name="Liang K."/>
            <person name="Zhang Z."/>
        </authorList>
    </citation>
    <scope>NUCLEOTIDE SEQUENCE [LARGE SCALE GENOMIC DNA]</scope>
    <source>
        <strain evidence="8 9">WHSC-8</strain>
    </source>
</reference>
<protein>
    <recommendedName>
        <fullName evidence="6 7">Large ribosomal subunit protein uL18</fullName>
    </recommendedName>
</protein>
<evidence type="ECO:0000313" key="9">
    <source>
        <dbReference type="Proteomes" id="UP000032300"/>
    </source>
</evidence>
<evidence type="ECO:0000256" key="4">
    <source>
        <dbReference type="ARBA" id="ARBA00022980"/>
    </source>
</evidence>
<dbReference type="GO" id="GO:0003735">
    <property type="term" value="F:structural constituent of ribosome"/>
    <property type="evidence" value="ECO:0007669"/>
    <property type="project" value="InterPro"/>
</dbReference>
<dbReference type="Pfam" id="PF00861">
    <property type="entry name" value="Ribosomal_L18p"/>
    <property type="match status" value="1"/>
</dbReference>
<dbReference type="GO" id="GO:0006412">
    <property type="term" value="P:translation"/>
    <property type="evidence" value="ECO:0007669"/>
    <property type="project" value="UniProtKB-UniRule"/>
</dbReference>
<reference evidence="8 9" key="2">
    <citation type="submission" date="2015-02" db="EMBL/GenBank/DDBJ databases">
        <title>The complete genome of Sphingomonas hengshuiensis sp. WHSC-8 isolated from soil of Hengshui Lake.</title>
        <authorList>
            <person name="Wei S."/>
            <person name="Guo J."/>
            <person name="Su C."/>
            <person name="Wu R."/>
            <person name="Zhang Z."/>
            <person name="Liang K."/>
            <person name="Li H."/>
            <person name="Wang T."/>
            <person name="Liu H."/>
            <person name="Zhang C."/>
            <person name="Li Z."/>
            <person name="Wang Q."/>
            <person name="Meng J."/>
        </authorList>
    </citation>
    <scope>NUCLEOTIDE SEQUENCE [LARGE SCALE GENOMIC DNA]</scope>
    <source>
        <strain evidence="8 9">WHSC-8</strain>
    </source>
</reference>
<comment type="subunit">
    <text evidence="7">Part of the 50S ribosomal subunit; part of the 5S rRNA/L5/L18/L25 subcomplex. Contacts the 5S and 23S rRNAs.</text>
</comment>